<reference evidence="1 2" key="1">
    <citation type="journal article" date="2018" name="PLoS Genet.">
        <title>Population sequencing reveals clonal diversity and ancestral inbreeding in the grapevine cultivar Chardonnay.</title>
        <authorList>
            <person name="Roach M.J."/>
            <person name="Johnson D.L."/>
            <person name="Bohlmann J."/>
            <person name="van Vuuren H.J."/>
            <person name="Jones S.J."/>
            <person name="Pretorius I.S."/>
            <person name="Schmidt S.A."/>
            <person name="Borneman A.R."/>
        </authorList>
    </citation>
    <scope>NUCLEOTIDE SEQUENCE [LARGE SCALE GENOMIC DNA]</scope>
    <source>
        <strain evidence="2">cv. Chardonnay</strain>
        <tissue evidence="1">Leaf</tissue>
    </source>
</reference>
<sequence>MKDCSPSITPIVKGDRSAQDLTLAFAVGMLGRYQSNLGIDHWKAAKKVMKHLQGTKDYMLMYRRINNLEVTDYSNSNYAAALICEINFRICLYANWWNCFLEKLKANFDCNFHYEG</sequence>
<accession>A0A438EYN6</accession>
<evidence type="ECO:0000313" key="2">
    <source>
        <dbReference type="Proteomes" id="UP000288805"/>
    </source>
</evidence>
<dbReference type="AlphaFoldDB" id="A0A438EYN6"/>
<evidence type="ECO:0008006" key="3">
    <source>
        <dbReference type="Google" id="ProtNLM"/>
    </source>
</evidence>
<evidence type="ECO:0000313" key="1">
    <source>
        <dbReference type="EMBL" id="RVW52834.1"/>
    </source>
</evidence>
<proteinExistence type="predicted"/>
<organism evidence="1 2">
    <name type="scientific">Vitis vinifera</name>
    <name type="common">Grape</name>
    <dbReference type="NCBI Taxonomy" id="29760"/>
    <lineage>
        <taxon>Eukaryota</taxon>
        <taxon>Viridiplantae</taxon>
        <taxon>Streptophyta</taxon>
        <taxon>Embryophyta</taxon>
        <taxon>Tracheophyta</taxon>
        <taxon>Spermatophyta</taxon>
        <taxon>Magnoliopsida</taxon>
        <taxon>eudicotyledons</taxon>
        <taxon>Gunneridae</taxon>
        <taxon>Pentapetalae</taxon>
        <taxon>rosids</taxon>
        <taxon>Vitales</taxon>
        <taxon>Vitaceae</taxon>
        <taxon>Viteae</taxon>
        <taxon>Vitis</taxon>
    </lineage>
</organism>
<comment type="caution">
    <text evidence="1">The sequence shown here is derived from an EMBL/GenBank/DDBJ whole genome shotgun (WGS) entry which is preliminary data.</text>
</comment>
<dbReference type="Proteomes" id="UP000288805">
    <property type="component" value="Unassembled WGS sequence"/>
</dbReference>
<dbReference type="EMBL" id="QGNW01001162">
    <property type="protein sequence ID" value="RVW52834.1"/>
    <property type="molecule type" value="Genomic_DNA"/>
</dbReference>
<gene>
    <name evidence="1" type="ORF">CK203_076571</name>
</gene>
<protein>
    <recommendedName>
        <fullName evidence="3">Retrovirus-related Pol polyprotein from transposon TNT 1-94</fullName>
    </recommendedName>
</protein>
<name>A0A438EYN6_VITVI</name>